<organism evidence="2">
    <name type="scientific">Chromera velia CCMP2878</name>
    <dbReference type="NCBI Taxonomy" id="1169474"/>
    <lineage>
        <taxon>Eukaryota</taxon>
        <taxon>Sar</taxon>
        <taxon>Alveolata</taxon>
        <taxon>Colpodellida</taxon>
        <taxon>Chromeraceae</taxon>
        <taxon>Chromera</taxon>
    </lineage>
</organism>
<feature type="region of interest" description="Disordered" evidence="1">
    <location>
        <begin position="132"/>
        <end position="170"/>
    </location>
</feature>
<feature type="region of interest" description="Disordered" evidence="1">
    <location>
        <begin position="1"/>
        <end position="26"/>
    </location>
</feature>
<sequence length="253" mass="27496">MNSRSSRLDSLREPAQNFKPVPLGPALSSYRGTLLKQIQKQKWRDGPPAAKAFQADEEEIRMSPEVHTSTAILGVEGGRGGQRQPASVGVQCGESQRANSRELTSSDGQMRDRILETVRALYEEVCRLEDREKKNKKRGRGRGKVIHSFTTPSEDERGGEGEKTFGPKTSDATLRGELQRAATELHEAASGRARSGVIPPESAWLDAIAARARESPGEGMLLGCMATQLSGEVPGRFRASTVMNAPLRGRAST</sequence>
<feature type="compositionally biased region" description="Polar residues" evidence="1">
    <location>
        <begin position="93"/>
        <end position="108"/>
    </location>
</feature>
<dbReference type="EMBL" id="CDMZ01001876">
    <property type="protein sequence ID" value="CUC09865.1"/>
    <property type="molecule type" value="Genomic_DNA"/>
</dbReference>
<name>A0A0K6S891_9ALVE</name>
<gene>
    <name evidence="2" type="ORF">Cvel_839.t2.CR1</name>
</gene>
<reference evidence="2" key="1">
    <citation type="submission" date="2014-11" db="EMBL/GenBank/DDBJ databases">
        <title>Molecular phylogeny of cliff fern family Woodsiaceae with morphological implications.</title>
        <authorList>
            <person name="Shao Y.-Z."/>
            <person name="Wei R."/>
            <person name="Zhang X.-C."/>
        </authorList>
    </citation>
    <scope>NUCLEOTIDE SEQUENCE</scope>
</reference>
<dbReference type="AlphaFoldDB" id="A0A0K6S891"/>
<evidence type="ECO:0000313" key="2">
    <source>
        <dbReference type="EMBL" id="CUC09865.1"/>
    </source>
</evidence>
<feature type="compositionally biased region" description="Basic residues" evidence="1">
    <location>
        <begin position="134"/>
        <end position="145"/>
    </location>
</feature>
<protein>
    <submittedName>
        <fullName evidence="2">Uncharacterized protein</fullName>
    </submittedName>
</protein>
<feature type="compositionally biased region" description="Basic and acidic residues" evidence="1">
    <location>
        <begin position="1"/>
        <end position="12"/>
    </location>
</feature>
<feature type="region of interest" description="Disordered" evidence="1">
    <location>
        <begin position="75"/>
        <end position="108"/>
    </location>
</feature>
<feature type="compositionally biased region" description="Basic and acidic residues" evidence="1">
    <location>
        <begin position="154"/>
        <end position="165"/>
    </location>
</feature>
<proteinExistence type="predicted"/>
<accession>A0A0K6S891</accession>
<dbReference type="VEuPathDB" id="CryptoDB:Cvel_839"/>
<evidence type="ECO:0000256" key="1">
    <source>
        <dbReference type="SAM" id="MobiDB-lite"/>
    </source>
</evidence>